<sequence>MAAATSAYALRLADDALVHAQRLGEWIAAAPQLEEDVALGNIALDHLGQARSLLTYAAELEGLGRDEDALAYLRDERDFVNAQIVELPRGDFGFTVARMLVVAAYQWELYTRLQGSADDMLAAVAAKAVKEVDYHRDHATQWALRLGDGTEQSHQRIQAGLDQVWPYVFELFEGDDLVAGLVGTGVAVDPAALEAPTLAYVDAVLAEATLTTPETSVRHTGGRRGVHTEHMGYLLAEMQYLARSHPGARW</sequence>
<dbReference type="InterPro" id="IPR007814">
    <property type="entry name" value="PaaA_PaaC"/>
</dbReference>
<dbReference type="PANTHER" id="PTHR30458">
    <property type="entry name" value="PHENYLACETIC ACID DEGRADATION PROTEIN PAA"/>
    <property type="match status" value="1"/>
</dbReference>
<proteinExistence type="predicted"/>
<protein>
    <submittedName>
        <fullName evidence="1">1,2-phenylacetyl-CoA epoxidase, subunit C</fullName>
        <ecNumber evidence="1">1.14.13.149</ecNumber>
    </submittedName>
</protein>
<keyword evidence="1" id="KW-0560">Oxidoreductase</keyword>
<gene>
    <name evidence="1" type="ORF">AVDCRST_MAG21-1402</name>
</gene>
<accession>A0A6J4N6Y2</accession>
<dbReference type="AlphaFoldDB" id="A0A6J4N6Y2"/>
<dbReference type="EC" id="1.14.13.149" evidence="1"/>
<dbReference type="InterPro" id="IPR011882">
    <property type="entry name" value="PaaC"/>
</dbReference>
<organism evidence="1">
    <name type="scientific">uncultured Nocardioidaceae bacterium</name>
    <dbReference type="NCBI Taxonomy" id="253824"/>
    <lineage>
        <taxon>Bacteria</taxon>
        <taxon>Bacillati</taxon>
        <taxon>Actinomycetota</taxon>
        <taxon>Actinomycetes</taxon>
        <taxon>Propionibacteriales</taxon>
        <taxon>Nocardioidaceae</taxon>
        <taxon>environmental samples</taxon>
    </lineage>
</organism>
<dbReference type="Gene3D" id="1.20.1260.10">
    <property type="match status" value="1"/>
</dbReference>
<dbReference type="GO" id="GO:0010124">
    <property type="term" value="P:phenylacetate catabolic process"/>
    <property type="evidence" value="ECO:0007669"/>
    <property type="project" value="InterPro"/>
</dbReference>
<dbReference type="EMBL" id="CADCUL010000139">
    <property type="protein sequence ID" value="CAA9379402.1"/>
    <property type="molecule type" value="Genomic_DNA"/>
</dbReference>
<reference evidence="1" key="1">
    <citation type="submission" date="2020-02" db="EMBL/GenBank/DDBJ databases">
        <authorList>
            <person name="Meier V. D."/>
        </authorList>
    </citation>
    <scope>NUCLEOTIDE SEQUENCE</scope>
    <source>
        <strain evidence="1">AVDCRST_MAG21</strain>
    </source>
</reference>
<dbReference type="NCBIfam" id="TIGR02158">
    <property type="entry name" value="PA_CoA_Oxy3"/>
    <property type="match status" value="1"/>
</dbReference>
<dbReference type="GO" id="GO:0005829">
    <property type="term" value="C:cytosol"/>
    <property type="evidence" value="ECO:0007669"/>
    <property type="project" value="TreeGrafter"/>
</dbReference>
<dbReference type="InterPro" id="IPR052703">
    <property type="entry name" value="Aromatic_CoA_ox/epox"/>
</dbReference>
<name>A0A6J4N6Y2_9ACTN</name>
<dbReference type="PANTHER" id="PTHR30458:SF0">
    <property type="entry name" value="1,2-PHENYLACETYL-COA EPOXIDASE, SUBUNIT C"/>
    <property type="match status" value="1"/>
</dbReference>
<dbReference type="Pfam" id="PF05138">
    <property type="entry name" value="PaaA_PaaC"/>
    <property type="match status" value="1"/>
</dbReference>
<dbReference type="InterPro" id="IPR012347">
    <property type="entry name" value="Ferritin-like"/>
</dbReference>
<dbReference type="SUPFAM" id="SSF47240">
    <property type="entry name" value="Ferritin-like"/>
    <property type="match status" value="1"/>
</dbReference>
<dbReference type="InterPro" id="IPR009078">
    <property type="entry name" value="Ferritin-like_SF"/>
</dbReference>
<dbReference type="GO" id="GO:0097266">
    <property type="term" value="F:phenylacetyl-CoA 1,2-epoxidase activity"/>
    <property type="evidence" value="ECO:0007669"/>
    <property type="project" value="UniProtKB-EC"/>
</dbReference>
<dbReference type="PIRSF" id="PIRSF037834">
    <property type="entry name" value="PA_CoA_Oase3"/>
    <property type="match status" value="1"/>
</dbReference>
<evidence type="ECO:0000313" key="1">
    <source>
        <dbReference type="EMBL" id="CAA9379402.1"/>
    </source>
</evidence>